<dbReference type="AlphaFoldDB" id="A0A0C1HIK7"/>
<reference evidence="3 4" key="1">
    <citation type="journal article" date="2014" name="Mol. Biol. Evol.">
        <title>Massive expansion of Ubiquitination-related gene families within the Chlamydiae.</title>
        <authorList>
            <person name="Domman D."/>
            <person name="Collingro A."/>
            <person name="Lagkouvardos I."/>
            <person name="Gehre L."/>
            <person name="Weinmaier T."/>
            <person name="Rattei T."/>
            <person name="Subtil A."/>
            <person name="Horn M."/>
        </authorList>
    </citation>
    <scope>NUCLEOTIDE SEQUENCE [LARGE SCALE GENOMIC DNA]</scope>
    <source>
        <strain evidence="3 4">EI2</strain>
    </source>
</reference>
<dbReference type="PANTHER" id="PTHR42208:SF1">
    <property type="entry name" value="HEAVY METAL TRANSPORTER"/>
    <property type="match status" value="1"/>
</dbReference>
<dbReference type="PATRIC" id="fig|362787.3.peg.121"/>
<comment type="caution">
    <text evidence="3">The sequence shown here is derived from an EMBL/GenBank/DDBJ whole genome shotgun (WGS) entry which is preliminary data.</text>
</comment>
<accession>A0A0C1HIK7</accession>
<feature type="domain" description="Urease accessory protein UreH-like transmembrane" evidence="2">
    <location>
        <begin position="8"/>
        <end position="200"/>
    </location>
</feature>
<feature type="transmembrane region" description="Helical" evidence="1">
    <location>
        <begin position="189"/>
        <end position="208"/>
    </location>
</feature>
<gene>
    <name evidence="3" type="ORF">DB44_AL00870</name>
</gene>
<feature type="transmembrane region" description="Helical" evidence="1">
    <location>
        <begin position="67"/>
        <end position="87"/>
    </location>
</feature>
<name>A0A0C1HIK7_9BACT</name>
<evidence type="ECO:0000313" key="4">
    <source>
        <dbReference type="Proteomes" id="UP000031465"/>
    </source>
</evidence>
<evidence type="ECO:0000256" key="1">
    <source>
        <dbReference type="SAM" id="Phobius"/>
    </source>
</evidence>
<feature type="transmembrane region" description="Helical" evidence="1">
    <location>
        <begin position="156"/>
        <end position="177"/>
    </location>
</feature>
<dbReference type="Proteomes" id="UP000031465">
    <property type="component" value="Unassembled WGS sequence"/>
</dbReference>
<evidence type="ECO:0000313" key="3">
    <source>
        <dbReference type="EMBL" id="KIC74393.1"/>
    </source>
</evidence>
<organism evidence="3 4">
    <name type="scientific">Candidatus Protochlamydia amoebophila</name>
    <dbReference type="NCBI Taxonomy" id="362787"/>
    <lineage>
        <taxon>Bacteria</taxon>
        <taxon>Pseudomonadati</taxon>
        <taxon>Chlamydiota</taxon>
        <taxon>Chlamydiia</taxon>
        <taxon>Parachlamydiales</taxon>
        <taxon>Parachlamydiaceae</taxon>
        <taxon>Candidatus Protochlamydia</taxon>
    </lineage>
</organism>
<keyword evidence="1" id="KW-1133">Transmembrane helix</keyword>
<keyword evidence="1" id="KW-0472">Membrane</keyword>
<feature type="transmembrane region" description="Helical" evidence="1">
    <location>
        <begin position="124"/>
        <end position="150"/>
    </location>
</feature>
<evidence type="ECO:0000259" key="2">
    <source>
        <dbReference type="Pfam" id="PF13386"/>
    </source>
</evidence>
<keyword evidence="1" id="KW-0812">Transmembrane</keyword>
<dbReference type="Pfam" id="PF13386">
    <property type="entry name" value="DsbD_2"/>
    <property type="match status" value="1"/>
</dbReference>
<proteinExistence type="predicted"/>
<protein>
    <recommendedName>
        <fullName evidence="2">Urease accessory protein UreH-like transmembrane domain-containing protein</fullName>
    </recommendedName>
</protein>
<feature type="transmembrane region" description="Helical" evidence="1">
    <location>
        <begin position="35"/>
        <end position="55"/>
    </location>
</feature>
<dbReference type="EMBL" id="JSAN01000011">
    <property type="protein sequence ID" value="KIC74393.1"/>
    <property type="molecule type" value="Genomic_DNA"/>
</dbReference>
<dbReference type="PANTHER" id="PTHR42208">
    <property type="entry name" value="HEAVY METAL TRANSPORTER-RELATED"/>
    <property type="match status" value="1"/>
</dbReference>
<dbReference type="InterPro" id="IPR039447">
    <property type="entry name" value="UreH-like_TM_dom"/>
</dbReference>
<sequence length="231" mass="26088">MMTLFFTLFPLYLFGNVHCLGMCGPLVLLLGKHHHRYFYFIGRILSFSLAGLIAGEAGAVTQIFLKDYYLAEIISIFFGVLIIYWGLNLLFNWNFFKSITQWNLLQTINLTLSQLMLKNNWKATFFFGFFTVMLPCGQTLVVFSACALTGDAFIGLGNGFAFAILTTPSLVLAMHTYKFFNQLKQYSNIILGLSSIFVGILACCRGFAELGWISHFVLNPDSSPLYHIVIF</sequence>